<dbReference type="InterPro" id="IPR057688">
    <property type="entry name" value="DUF7928"/>
</dbReference>
<name>A0A0A1SME1_9HYPO</name>
<keyword evidence="6" id="KW-1185">Reference proteome</keyword>
<dbReference type="AlphaFoldDB" id="A0A0A1SME1"/>
<dbReference type="SUPFAM" id="SSF53448">
    <property type="entry name" value="Nucleotide-diphospho-sugar transferases"/>
    <property type="match status" value="1"/>
</dbReference>
<feature type="transmembrane region" description="Helical" evidence="2">
    <location>
        <begin position="824"/>
        <end position="846"/>
    </location>
</feature>
<feature type="domain" description="Glycosyltransferase 2-like" evidence="3">
    <location>
        <begin position="554"/>
        <end position="761"/>
    </location>
</feature>
<gene>
    <name evidence="5" type="ORF">VHEMI01630</name>
</gene>
<dbReference type="Gene3D" id="3.90.550.10">
    <property type="entry name" value="Spore Coat Polysaccharide Biosynthesis Protein SpsA, Chain A"/>
    <property type="match status" value="1"/>
</dbReference>
<reference evidence="5 6" key="1">
    <citation type="journal article" date="2015" name="Genome Announc.">
        <title>Draft Genome Sequence and Gene Annotation of the Entomopathogenic Fungus Verticillium hemipterigenum.</title>
        <authorList>
            <person name="Horn F."/>
            <person name="Habel A."/>
            <person name="Scharf D.H."/>
            <person name="Dworschak J."/>
            <person name="Brakhage A.A."/>
            <person name="Guthke R."/>
            <person name="Hertweck C."/>
            <person name="Linde J."/>
        </authorList>
    </citation>
    <scope>NUCLEOTIDE SEQUENCE [LARGE SCALE GENOMIC DNA]</scope>
</reference>
<dbReference type="OrthoDB" id="38531at2759"/>
<feature type="transmembrane region" description="Helical" evidence="2">
    <location>
        <begin position="300"/>
        <end position="320"/>
    </location>
</feature>
<protein>
    <submittedName>
        <fullName evidence="5">Uncharacterized protein</fullName>
    </submittedName>
</protein>
<feature type="domain" description="DUF7928" evidence="4">
    <location>
        <begin position="69"/>
        <end position="224"/>
    </location>
</feature>
<feature type="transmembrane region" description="Helical" evidence="2">
    <location>
        <begin position="907"/>
        <end position="925"/>
    </location>
</feature>
<dbReference type="EMBL" id="CDHN01000001">
    <property type="protein sequence ID" value="CEJ81508.1"/>
    <property type="molecule type" value="Genomic_DNA"/>
</dbReference>
<keyword evidence="2" id="KW-0472">Membrane</keyword>
<feature type="transmembrane region" description="Helical" evidence="2">
    <location>
        <begin position="332"/>
        <end position="352"/>
    </location>
</feature>
<evidence type="ECO:0000256" key="1">
    <source>
        <dbReference type="SAM" id="MobiDB-lite"/>
    </source>
</evidence>
<keyword evidence="2" id="KW-1133">Transmembrane helix</keyword>
<dbReference type="Proteomes" id="UP000039046">
    <property type="component" value="Unassembled WGS sequence"/>
</dbReference>
<dbReference type="PANTHER" id="PTHR35408">
    <property type="entry name" value="CHROMOSOME 15, WHOLE GENOME SHOTGUN SEQUENCE"/>
    <property type="match status" value="1"/>
</dbReference>
<dbReference type="InterPro" id="IPR001173">
    <property type="entry name" value="Glyco_trans_2-like"/>
</dbReference>
<evidence type="ECO:0000256" key="2">
    <source>
        <dbReference type="SAM" id="Phobius"/>
    </source>
</evidence>
<feature type="region of interest" description="Disordered" evidence="1">
    <location>
        <begin position="1"/>
        <end position="64"/>
    </location>
</feature>
<dbReference type="Pfam" id="PF13632">
    <property type="entry name" value="Glyco_trans_2_3"/>
    <property type="match status" value="1"/>
</dbReference>
<evidence type="ECO:0000313" key="6">
    <source>
        <dbReference type="Proteomes" id="UP000039046"/>
    </source>
</evidence>
<feature type="transmembrane region" description="Helical" evidence="2">
    <location>
        <begin position="876"/>
        <end position="895"/>
    </location>
</feature>
<evidence type="ECO:0000313" key="5">
    <source>
        <dbReference type="EMBL" id="CEJ81508.1"/>
    </source>
</evidence>
<evidence type="ECO:0000259" key="3">
    <source>
        <dbReference type="Pfam" id="PF13632"/>
    </source>
</evidence>
<feature type="compositionally biased region" description="Polar residues" evidence="1">
    <location>
        <begin position="44"/>
        <end position="64"/>
    </location>
</feature>
<feature type="transmembrane region" description="Helical" evidence="2">
    <location>
        <begin position="782"/>
        <end position="803"/>
    </location>
</feature>
<evidence type="ECO:0000259" key="4">
    <source>
        <dbReference type="Pfam" id="PF25550"/>
    </source>
</evidence>
<feature type="transmembrane region" description="Helical" evidence="2">
    <location>
        <begin position="750"/>
        <end position="770"/>
    </location>
</feature>
<dbReference type="Pfam" id="PF25550">
    <property type="entry name" value="DUF7928"/>
    <property type="match status" value="1"/>
</dbReference>
<organism evidence="5 6">
    <name type="scientific">[Torrubiella] hemipterigena</name>
    <dbReference type="NCBI Taxonomy" id="1531966"/>
    <lineage>
        <taxon>Eukaryota</taxon>
        <taxon>Fungi</taxon>
        <taxon>Dikarya</taxon>
        <taxon>Ascomycota</taxon>
        <taxon>Pezizomycotina</taxon>
        <taxon>Sordariomycetes</taxon>
        <taxon>Hypocreomycetidae</taxon>
        <taxon>Hypocreales</taxon>
        <taxon>Clavicipitaceae</taxon>
        <taxon>Clavicipitaceae incertae sedis</taxon>
        <taxon>'Torrubiella' clade</taxon>
    </lineage>
</organism>
<feature type="compositionally biased region" description="Polar residues" evidence="1">
    <location>
        <begin position="16"/>
        <end position="32"/>
    </location>
</feature>
<keyword evidence="2" id="KW-0812">Transmembrane</keyword>
<proteinExistence type="predicted"/>
<dbReference type="InterPro" id="IPR029044">
    <property type="entry name" value="Nucleotide-diphossugar_trans"/>
</dbReference>
<accession>A0A0A1SME1</accession>
<dbReference type="PANTHER" id="PTHR35408:SF2">
    <property type="entry name" value="GLYCOSYLTRANSFERASE 2-LIKE DOMAIN-CONTAINING PROTEIN"/>
    <property type="match status" value="1"/>
</dbReference>
<dbReference type="STRING" id="1531966.A0A0A1SME1"/>
<sequence>MSASPAPSVRFASLPRITSTAAMSTASDFQPTHESDEDEHDMSPQHSGTQTPSGMRTPNHNSSYDDSFRYETMINYLHKRIVASGWMPSSEMSFPHQPLGVLLRISRGNYISSPEDPAHPLLLGAVIRLNLAVAFTMRSQMLDGILAKLPQGQSELRFKDGSQIQILDSMASAQPSNVRKFQYGCIFREERVLLTWQDSLQHIISQGNKFEEKLLSMVWGESSSIPANLLQMPSRPPSIYSGASTPAGAMTPNPMHAALSEKTASVFASQNPSEDDITMEKDDAVDRPESLERPVMHTSAVFIGLSVCLSIILLWGVYISKIVSECLLDGNWVRMALIAPIPLLMCVSLFFFQIVLTNLTQMIGPIGGVHTNSRYYSCYKPSLKRAFRDGLGAGGLPLITIQMPVYKEGLEVVIMPTVRSLQAAISHYESHGGSANILINEDGLRAGISDEEAQNRRDFYHDNNIGWVARPKHGADGYVRKGKFKKASNMNFALNLSQRVENHLEQLVNARLEADGATTISEETQGELYDQALAKTLEEEPLAWAEGNVRVGEIILIVDCDTRVPEDCLLYGAAEMFLSPEVAIVQHSTGVMQVAYDYFENGIAFFTNLIYSSINFSIGSGEVAPFVGHNAFLRWAAIQDIGVKESDNYTAFWSESHVSEDFDVALRLQMAGSVVRIANYHNNEFKEGVSLTIYDEIARWQKYSYGVSELIFRPFRYWYKGPFTPMFYTFIGSDLNYSSKISIWAYMCSYYALGSALMLTIMNYFVVGWFRDDISACYLTSWNVFLSLVVVFNASGPIALAILRYRTGEKSLLGGLVENFKWTALMTVLFGGLSFHISAAFLAHLFSVDMTWGSTSKEKVESNFFQEMPKIFKTFWIMYAFIVVMTGAMIYLGAFAPADWAINDFTVVLPLAFNLFFHALCPIVLNPNLMVFNY</sequence>
<dbReference type="HOGENOM" id="CLU_008220_0_0_1"/>